<dbReference type="Pfam" id="PF12769">
    <property type="entry name" value="PNTB_4TM"/>
    <property type="match status" value="1"/>
</dbReference>
<keyword evidence="9 16" id="KW-0521">NADP</keyword>
<dbReference type="GO" id="GO:0006740">
    <property type="term" value="P:NADPH regeneration"/>
    <property type="evidence" value="ECO:0007669"/>
    <property type="project" value="TreeGrafter"/>
</dbReference>
<evidence type="ECO:0000256" key="12">
    <source>
        <dbReference type="ARBA" id="ARBA00023027"/>
    </source>
</evidence>
<dbReference type="Pfam" id="PF01262">
    <property type="entry name" value="AlaDh_PNT_C"/>
    <property type="match status" value="1"/>
</dbReference>
<evidence type="ECO:0000256" key="17">
    <source>
        <dbReference type="SAM" id="Phobius"/>
    </source>
</evidence>
<evidence type="ECO:0000256" key="4">
    <source>
        <dbReference type="ARBA" id="ARBA00012943"/>
    </source>
</evidence>
<dbReference type="EC" id="7.1.1.1" evidence="4 16"/>
<dbReference type="NCBIfam" id="NF006942">
    <property type="entry name" value="PRK09424.1"/>
    <property type="match status" value="1"/>
</dbReference>
<keyword evidence="5" id="KW-1003">Cell membrane</keyword>
<dbReference type="AlphaFoldDB" id="A0A1D2QS65"/>
<dbReference type="EMBL" id="MDLC01000009">
    <property type="protein sequence ID" value="ODS24422.1"/>
    <property type="molecule type" value="Genomic_DNA"/>
</dbReference>
<comment type="caution">
    <text evidence="20">The sequence shown here is derived from an EMBL/GenBank/DDBJ whole genome shotgun (WGS) entry which is preliminary data.</text>
</comment>
<evidence type="ECO:0000256" key="1">
    <source>
        <dbReference type="ARBA" id="ARBA00003943"/>
    </source>
</evidence>
<evidence type="ECO:0000256" key="8">
    <source>
        <dbReference type="ARBA" id="ARBA00022741"/>
    </source>
</evidence>
<feature type="domain" description="Alanine dehydrogenase/pyridine nucleotide transhydrogenase N-terminal" evidence="19">
    <location>
        <begin position="4"/>
        <end position="139"/>
    </location>
</feature>
<evidence type="ECO:0000256" key="16">
    <source>
        <dbReference type="PIRNR" id="PIRNR000203"/>
    </source>
</evidence>
<keyword evidence="11 17" id="KW-1133">Transmembrane helix</keyword>
<evidence type="ECO:0000259" key="18">
    <source>
        <dbReference type="SMART" id="SM01002"/>
    </source>
</evidence>
<feature type="domain" description="Alanine dehydrogenase/pyridine nucleotide transhydrogenase NAD(H)-binding" evidence="18">
    <location>
        <begin position="148"/>
        <end position="312"/>
    </location>
</feature>
<feature type="transmembrane region" description="Helical" evidence="17">
    <location>
        <begin position="477"/>
        <end position="499"/>
    </location>
</feature>
<keyword evidence="6" id="KW-0997">Cell inner membrane</keyword>
<dbReference type="GO" id="GO:0016491">
    <property type="term" value="F:oxidoreductase activity"/>
    <property type="evidence" value="ECO:0007669"/>
    <property type="project" value="InterPro"/>
</dbReference>
<dbReference type="PANTHER" id="PTHR10160:SF19">
    <property type="entry name" value="PROTON-TRANSLOCATING NAD(P)(+) TRANSHYDROGENASE"/>
    <property type="match status" value="1"/>
</dbReference>
<sequence length="509" mass="54866">MLIGIPKERFPGEKRVATTPEAAQQLQKLGYTVAVESGAGNNAKFRDKDYQDANVNIIADAKSLYQAADIILKVRAPENNEIAWLREGQVFISFMAPAQNPELLQILADKKVTALAMESIPRISRSQKMDALSSMANIAGYRAIVEAAQHFGRFFTGQITAAGKVPPAKIMVIGAGVAGLAAIGTAKSMGAVVRAFDTRPEVKEQVESMDAEFLMLDSEEDGSGEGGYARTMSKEFIEAEMALFAEQAKEVDIIVTTALIPGKPAPELITEDMVKSMREGSVIVDLAAAMGGNCKLSEADKVVVKHGVSIIGYTDLASRLATQSSQLYATNLRHLLTDMTPEKDGQVVVDFEDEAIRGATVTKDGAITFPPPPPKLSVAPAKKTEATPTVEEKKAPSMFKQWLPFIMGTLALFGVGAYAPDSFMSHFTVFVLACFVGYMVIWNVTPSLHTPLMSVTNAISSIIIIGALLQISSPDPWIMWLSGFAVLVTGVNIYGGFAVTQRMLDMFKK</sequence>
<evidence type="ECO:0000256" key="11">
    <source>
        <dbReference type="ARBA" id="ARBA00022989"/>
    </source>
</evidence>
<keyword evidence="10 16" id="KW-1278">Translocase</keyword>
<dbReference type="PANTHER" id="PTHR10160">
    <property type="entry name" value="NAD(P) TRANSHYDROGENASE"/>
    <property type="match status" value="1"/>
</dbReference>
<dbReference type="SMART" id="SM01002">
    <property type="entry name" value="AlaDh_PNT_C"/>
    <property type="match status" value="1"/>
</dbReference>
<feature type="transmembrane region" description="Helical" evidence="17">
    <location>
        <begin position="452"/>
        <end position="471"/>
    </location>
</feature>
<dbReference type="InterPro" id="IPR008143">
    <property type="entry name" value="Ala_DH/PNT_CS2"/>
</dbReference>
<comment type="subcellular location">
    <subcellularLocation>
        <location evidence="2">Cell inner membrane</location>
        <topology evidence="2">Multi-pass membrane protein</topology>
    </subcellularLocation>
</comment>
<evidence type="ECO:0000256" key="2">
    <source>
        <dbReference type="ARBA" id="ARBA00004429"/>
    </source>
</evidence>
<dbReference type="GO" id="GO:0008750">
    <property type="term" value="F:proton-translocating NAD(P)+ transhydrogenase activity"/>
    <property type="evidence" value="ECO:0007669"/>
    <property type="project" value="UniProtKB-EC"/>
</dbReference>
<dbReference type="InterPro" id="IPR036291">
    <property type="entry name" value="NAD(P)-bd_dom_sf"/>
</dbReference>
<evidence type="ECO:0000256" key="9">
    <source>
        <dbReference type="ARBA" id="ARBA00022857"/>
    </source>
</evidence>
<dbReference type="GO" id="GO:0005886">
    <property type="term" value="C:plasma membrane"/>
    <property type="evidence" value="ECO:0007669"/>
    <property type="project" value="UniProtKB-SubCell"/>
</dbReference>
<dbReference type="CDD" id="cd05304">
    <property type="entry name" value="Rubrum_tdh"/>
    <property type="match status" value="1"/>
</dbReference>
<dbReference type="PIRSF" id="PIRSF000203">
    <property type="entry name" value="NADP_transhydrogenase_alpha"/>
    <property type="match status" value="1"/>
</dbReference>
<evidence type="ECO:0000256" key="6">
    <source>
        <dbReference type="ARBA" id="ARBA00022519"/>
    </source>
</evidence>
<feature type="transmembrane region" description="Helical" evidence="17">
    <location>
        <begin position="425"/>
        <end position="445"/>
    </location>
</feature>
<keyword evidence="13 17" id="KW-0472">Membrane</keyword>
<comment type="function">
    <text evidence="1 16">The transhydrogenation between NADH and NADP is coupled to respiration and ATP hydrolysis and functions as a proton pump across the membrane.</text>
</comment>
<dbReference type="PROSITE" id="PS00837">
    <property type="entry name" value="ALADH_PNT_2"/>
    <property type="match status" value="1"/>
</dbReference>
<dbReference type="Pfam" id="PF05222">
    <property type="entry name" value="AlaDh_PNT_N"/>
    <property type="match status" value="1"/>
</dbReference>
<name>A0A1D2QS65_9GAMM</name>
<dbReference type="SUPFAM" id="SSF51735">
    <property type="entry name" value="NAD(P)-binding Rossmann-fold domains"/>
    <property type="match status" value="1"/>
</dbReference>
<organism evidence="20 21">
    <name type="scientific">Candidatus Endobugula sertula</name>
    <name type="common">Bugula neritina bacterial symbiont</name>
    <dbReference type="NCBI Taxonomy" id="62101"/>
    <lineage>
        <taxon>Bacteria</taxon>
        <taxon>Pseudomonadati</taxon>
        <taxon>Pseudomonadota</taxon>
        <taxon>Gammaproteobacteria</taxon>
        <taxon>Cellvibrionales</taxon>
        <taxon>Cellvibrionaceae</taxon>
        <taxon>Candidatus Endobugula</taxon>
    </lineage>
</organism>
<evidence type="ECO:0000256" key="10">
    <source>
        <dbReference type="ARBA" id="ARBA00022967"/>
    </source>
</evidence>
<dbReference type="InterPro" id="IPR024605">
    <property type="entry name" value="NADP_transhyd_a_C"/>
</dbReference>
<comment type="similarity">
    <text evidence="3 16">Belongs to the AlaDH/PNT family.</text>
</comment>
<dbReference type="FunFam" id="3.40.50.720:FF:000028">
    <property type="entry name" value="NAD(P) transhydrogenase subunit alpha"/>
    <property type="match status" value="1"/>
</dbReference>
<dbReference type="InterPro" id="IPR026255">
    <property type="entry name" value="NADP_transhyd_a"/>
</dbReference>
<evidence type="ECO:0000256" key="13">
    <source>
        <dbReference type="ARBA" id="ARBA00023136"/>
    </source>
</evidence>
<protein>
    <recommendedName>
        <fullName evidence="15 16">NAD(P) transhydrogenase subunit alpha</fullName>
        <ecNumber evidence="4 16">7.1.1.1</ecNumber>
    </recommendedName>
</protein>
<keyword evidence="7 17" id="KW-0812">Transmembrane</keyword>
<dbReference type="STRING" id="62101.AB835_03750"/>
<gene>
    <name evidence="20" type="ORF">AB835_03750</name>
</gene>
<comment type="catalytic activity">
    <reaction evidence="14 16">
        <text>NAD(+) + NADPH + H(+)(in) = NADH + NADP(+) + H(+)(out)</text>
        <dbReference type="Rhea" id="RHEA:47992"/>
        <dbReference type="ChEBI" id="CHEBI:15378"/>
        <dbReference type="ChEBI" id="CHEBI:57540"/>
        <dbReference type="ChEBI" id="CHEBI:57783"/>
        <dbReference type="ChEBI" id="CHEBI:57945"/>
        <dbReference type="ChEBI" id="CHEBI:58349"/>
        <dbReference type="EC" id="7.1.1.1"/>
    </reaction>
</comment>
<accession>A0A1D2QS65</accession>
<evidence type="ECO:0000256" key="5">
    <source>
        <dbReference type="ARBA" id="ARBA00022475"/>
    </source>
</evidence>
<reference evidence="20 21" key="1">
    <citation type="journal article" date="2016" name="Appl. Environ. Microbiol.">
        <title>Lack of Overt Genome Reduction in the Bryostatin-Producing Bryozoan Symbiont "Candidatus Endobugula sertula".</title>
        <authorList>
            <person name="Miller I.J."/>
            <person name="Vanee N."/>
            <person name="Fong S.S."/>
            <person name="Lim-Fong G.E."/>
            <person name="Kwan J.C."/>
        </authorList>
    </citation>
    <scope>NUCLEOTIDE SEQUENCE [LARGE SCALE GENOMIC DNA]</scope>
    <source>
        <strain evidence="20">AB1-4</strain>
    </source>
</reference>
<evidence type="ECO:0000313" key="21">
    <source>
        <dbReference type="Proteomes" id="UP000242502"/>
    </source>
</evidence>
<feature type="transmembrane region" description="Helical" evidence="17">
    <location>
        <begin position="402"/>
        <end position="419"/>
    </location>
</feature>
<dbReference type="GO" id="GO:0050661">
    <property type="term" value="F:NADP binding"/>
    <property type="evidence" value="ECO:0007669"/>
    <property type="project" value="TreeGrafter"/>
</dbReference>
<evidence type="ECO:0000256" key="7">
    <source>
        <dbReference type="ARBA" id="ARBA00022692"/>
    </source>
</evidence>
<keyword evidence="8 16" id="KW-0547">Nucleotide-binding</keyword>
<proteinExistence type="inferred from homology"/>
<evidence type="ECO:0000313" key="20">
    <source>
        <dbReference type="EMBL" id="ODS24422.1"/>
    </source>
</evidence>
<dbReference type="SUPFAM" id="SSF52283">
    <property type="entry name" value="Formate/glycerate dehydrogenase catalytic domain-like"/>
    <property type="match status" value="1"/>
</dbReference>
<evidence type="ECO:0000256" key="15">
    <source>
        <dbReference type="ARBA" id="ARBA00071831"/>
    </source>
</evidence>
<dbReference type="InterPro" id="IPR007886">
    <property type="entry name" value="AlaDH/PNT_N"/>
</dbReference>
<keyword evidence="12 16" id="KW-0520">NAD</keyword>
<dbReference type="Gene3D" id="3.40.50.720">
    <property type="entry name" value="NAD(P)-binding Rossmann-like Domain"/>
    <property type="match status" value="2"/>
</dbReference>
<dbReference type="Proteomes" id="UP000242502">
    <property type="component" value="Unassembled WGS sequence"/>
</dbReference>
<evidence type="ECO:0000256" key="14">
    <source>
        <dbReference type="ARBA" id="ARBA00048202"/>
    </source>
</evidence>
<evidence type="ECO:0000259" key="19">
    <source>
        <dbReference type="SMART" id="SM01003"/>
    </source>
</evidence>
<dbReference type="InterPro" id="IPR007698">
    <property type="entry name" value="AlaDH/PNT_NAD(H)-bd"/>
</dbReference>
<dbReference type="SMART" id="SM01003">
    <property type="entry name" value="AlaDh_PNT_N"/>
    <property type="match status" value="1"/>
</dbReference>
<dbReference type="NCBIfam" id="TIGR00561">
    <property type="entry name" value="pntA"/>
    <property type="match status" value="1"/>
</dbReference>
<evidence type="ECO:0000256" key="3">
    <source>
        <dbReference type="ARBA" id="ARBA00005689"/>
    </source>
</evidence>